<dbReference type="STRING" id="758847.LSS_19173"/>
<dbReference type="AlphaFoldDB" id="K8XUR2"/>
<evidence type="ECO:0000313" key="1">
    <source>
        <dbReference type="EMBL" id="EKT85159.1"/>
    </source>
</evidence>
<reference evidence="1 2" key="1">
    <citation type="journal article" date="2012" name="Gene">
        <title>Sequence of Leptospira santarosai serovar Shermani genome and prediction of virulence-associated genes.</title>
        <authorList>
            <person name="Chou L.F."/>
            <person name="Chen Y.T."/>
            <person name="Lu C.W."/>
            <person name="Ko Y.C."/>
            <person name="Tang C.Y."/>
            <person name="Pan M.J."/>
            <person name="Tian Y.C."/>
            <person name="Chiu C.H."/>
            <person name="Hung C.C."/>
            <person name="Yang C.W."/>
        </authorList>
    </citation>
    <scope>NUCLEOTIDE SEQUENCE [LARGE SCALE GENOMIC DNA]</scope>
    <source>
        <strain evidence="1">LT 821</strain>
    </source>
</reference>
<sequence>MKENEKFVASYIAECRRGGATEEEIRRNLHVVYSFLARGLFGFYKATKQREIKVCLNEFADAVNEVAEGMLAIE</sequence>
<dbReference type="EMBL" id="CP006695">
    <property type="protein sequence ID" value="EKT85159.1"/>
    <property type="molecule type" value="Genomic_DNA"/>
</dbReference>
<accession>K8XUR2</accession>
<dbReference type="GeneID" id="29740300"/>
<dbReference type="KEGG" id="lst:LSS_19173"/>
<evidence type="ECO:0000313" key="2">
    <source>
        <dbReference type="Proteomes" id="UP000035800"/>
    </source>
</evidence>
<organism evidence="1 2">
    <name type="scientific">Leptospira santarosai serovar Shermani str. LT 821</name>
    <dbReference type="NCBI Taxonomy" id="758847"/>
    <lineage>
        <taxon>Bacteria</taxon>
        <taxon>Pseudomonadati</taxon>
        <taxon>Spirochaetota</taxon>
        <taxon>Spirochaetia</taxon>
        <taxon>Leptospirales</taxon>
        <taxon>Leptospiraceae</taxon>
        <taxon>Leptospira</taxon>
    </lineage>
</organism>
<protein>
    <submittedName>
        <fullName evidence="1">Uncharacterized protein</fullName>
    </submittedName>
</protein>
<proteinExistence type="predicted"/>
<name>K8XUR2_9LEPT</name>
<dbReference type="Proteomes" id="UP000035800">
    <property type="component" value="Chromosome II"/>
</dbReference>
<dbReference type="RefSeq" id="WP_004462842.1">
    <property type="nucleotide sequence ID" value="NZ_CP006695.1"/>
</dbReference>
<gene>
    <name evidence="1" type="ORF">LSS_19173</name>
</gene>
<reference evidence="1 2" key="2">
    <citation type="journal article" date="2014" name="Emerg. Microbes Infect.">
        <title>Potential impact on kidney infection: a whole-genome analysis of Leptospira santarosai serovar Shermani.</title>
        <authorList>
            <person name="Chou L.F."/>
            <person name="Chen T.W."/>
            <person name="Ko Y.C."/>
            <person name="Pan M.J."/>
            <person name="Tian Y.C."/>
            <person name="Chiu C.H."/>
            <person name="Tang P."/>
            <person name="Hung C.C."/>
            <person name="Yang C.W."/>
        </authorList>
    </citation>
    <scope>NUCLEOTIDE SEQUENCE</scope>
    <source>
        <strain evidence="1 2">LT 821</strain>
    </source>
</reference>